<dbReference type="EMBL" id="JAUDFV010000155">
    <property type="protein sequence ID" value="KAL2714910.1"/>
    <property type="molecule type" value="Genomic_DNA"/>
</dbReference>
<dbReference type="PANTHER" id="PTHR11601">
    <property type="entry name" value="CYSTEINE DESULFURYLASE FAMILY MEMBER"/>
    <property type="match status" value="1"/>
</dbReference>
<keyword evidence="5" id="KW-0479">Metal-binding</keyword>
<dbReference type="Gene3D" id="3.40.640.10">
    <property type="entry name" value="Type I PLP-dependent aspartate aminotransferase-like (Major domain)"/>
    <property type="match status" value="1"/>
</dbReference>
<evidence type="ECO:0000256" key="6">
    <source>
        <dbReference type="ARBA" id="ARBA00022898"/>
    </source>
</evidence>
<keyword evidence="4" id="KW-0808">Transferase</keyword>
<keyword evidence="6" id="KW-0663">Pyridoxal phosphate</keyword>
<evidence type="ECO:0000256" key="1">
    <source>
        <dbReference type="ARBA" id="ARBA00001933"/>
    </source>
</evidence>
<dbReference type="Pfam" id="PF00266">
    <property type="entry name" value="Aminotran_5"/>
    <property type="match status" value="1"/>
</dbReference>
<keyword evidence="12" id="KW-1185">Reference proteome</keyword>
<feature type="domain" description="Aminotransferase class V" evidence="10">
    <location>
        <begin position="53"/>
        <end position="383"/>
    </location>
</feature>
<proteinExistence type="inferred from homology"/>
<dbReference type="SUPFAM" id="SSF53383">
    <property type="entry name" value="PLP-dependent transferases"/>
    <property type="match status" value="1"/>
</dbReference>
<dbReference type="PROSITE" id="PS00595">
    <property type="entry name" value="AA_TRANSFER_CLASS_5"/>
    <property type="match status" value="1"/>
</dbReference>
<evidence type="ECO:0000313" key="11">
    <source>
        <dbReference type="EMBL" id="KAL2714910.1"/>
    </source>
</evidence>
<accession>A0ABD2A552</accession>
<dbReference type="PANTHER" id="PTHR11601:SF34">
    <property type="entry name" value="CYSTEINE DESULFURASE"/>
    <property type="match status" value="1"/>
</dbReference>
<dbReference type="InterPro" id="IPR000192">
    <property type="entry name" value="Aminotrans_V_dom"/>
</dbReference>
<dbReference type="InterPro" id="IPR015424">
    <property type="entry name" value="PyrdxlP-dep_Trfase"/>
</dbReference>
<evidence type="ECO:0000256" key="9">
    <source>
        <dbReference type="RuleBase" id="RU004504"/>
    </source>
</evidence>
<comment type="cofactor">
    <cofactor evidence="1 9">
        <name>pyridoxal 5'-phosphate</name>
        <dbReference type="ChEBI" id="CHEBI:597326"/>
    </cofactor>
</comment>
<dbReference type="EC" id="2.8.1.7" evidence="3"/>
<sequence>MFRPTRSLMITLRQVKDCRSLHRFSRQFSEITEYESPITDEYKKGPLEGRSLYLDAQATTPMDPRVLDKMMLYFTSYYGNPHSRTHMYGWETEAAIEHARKQVADLIGADKKEIVFTSGATECNNIAVKGVARFYKSRKNHVITTQTVSTWIKDKEHKCVLDSCRALEAEGFDVTYLPVKPNGLIDIDQLEATITPATSLVSIMTVNNEIGVRQPIEQIGAICRQIPQAVGKIPLDVNAMNIDLMSISGHKIYGPKGIGALYVRRRPRVRIEALQSGGGQERGMRSGTVPAPLAVGLGAACELAQSEMEYDHKYITNLSNILIEKIMSNLPQVVRNGDSVAWYPGCVNLSFACVEGESLLMALKEIALSSGSACTSASLEPSYVLRAIGASEDLAHSNSVLGDLLPWRKSNILQNIRFKNPLWEMVEDGIDLKTIKWTQH</sequence>
<evidence type="ECO:0000256" key="8">
    <source>
        <dbReference type="ARBA" id="ARBA00023014"/>
    </source>
</evidence>
<organism evidence="11 12">
    <name type="scientific">Vespula squamosa</name>
    <name type="common">Southern yellow jacket</name>
    <name type="synonym">Wasp</name>
    <dbReference type="NCBI Taxonomy" id="30214"/>
    <lineage>
        <taxon>Eukaryota</taxon>
        <taxon>Metazoa</taxon>
        <taxon>Ecdysozoa</taxon>
        <taxon>Arthropoda</taxon>
        <taxon>Hexapoda</taxon>
        <taxon>Insecta</taxon>
        <taxon>Pterygota</taxon>
        <taxon>Neoptera</taxon>
        <taxon>Endopterygota</taxon>
        <taxon>Hymenoptera</taxon>
        <taxon>Apocrita</taxon>
        <taxon>Aculeata</taxon>
        <taxon>Vespoidea</taxon>
        <taxon>Vespidae</taxon>
        <taxon>Vespinae</taxon>
        <taxon>Vespula</taxon>
    </lineage>
</organism>
<dbReference type="GO" id="GO:0031071">
    <property type="term" value="F:cysteine desulfurase activity"/>
    <property type="evidence" value="ECO:0007669"/>
    <property type="project" value="UniProtKB-EC"/>
</dbReference>
<evidence type="ECO:0000256" key="4">
    <source>
        <dbReference type="ARBA" id="ARBA00022679"/>
    </source>
</evidence>
<evidence type="ECO:0000313" key="12">
    <source>
        <dbReference type="Proteomes" id="UP001607302"/>
    </source>
</evidence>
<protein>
    <recommendedName>
        <fullName evidence="3">cysteine desulfurase</fullName>
        <ecNumber evidence="3">2.8.1.7</ecNumber>
    </recommendedName>
</protein>
<keyword evidence="7" id="KW-0408">Iron</keyword>
<reference evidence="11 12" key="1">
    <citation type="journal article" date="2024" name="Ann. Entomol. Soc. Am.">
        <title>Genomic analyses of the southern and eastern yellowjacket wasps (Hymenoptera: Vespidae) reveal evolutionary signatures of social life.</title>
        <authorList>
            <person name="Catto M.A."/>
            <person name="Caine P.B."/>
            <person name="Orr S.E."/>
            <person name="Hunt B.G."/>
            <person name="Goodisman M.A.D."/>
        </authorList>
    </citation>
    <scope>NUCLEOTIDE SEQUENCE [LARGE SCALE GENOMIC DNA]</scope>
    <source>
        <strain evidence="11">233</strain>
        <tissue evidence="11">Head and thorax</tissue>
    </source>
</reference>
<name>A0ABD2A552_VESSQ</name>
<evidence type="ECO:0000256" key="3">
    <source>
        <dbReference type="ARBA" id="ARBA00012239"/>
    </source>
</evidence>
<dbReference type="InterPro" id="IPR015422">
    <property type="entry name" value="PyrdxlP-dep_Trfase_small"/>
</dbReference>
<keyword evidence="8" id="KW-0411">Iron-sulfur</keyword>
<dbReference type="GO" id="GO:0046872">
    <property type="term" value="F:metal ion binding"/>
    <property type="evidence" value="ECO:0007669"/>
    <property type="project" value="UniProtKB-KW"/>
</dbReference>
<gene>
    <name evidence="11" type="ORF">V1478_014608</name>
</gene>
<comment type="caution">
    <text evidence="11">The sequence shown here is derived from an EMBL/GenBank/DDBJ whole genome shotgun (WGS) entry which is preliminary data.</text>
</comment>
<dbReference type="Proteomes" id="UP001607302">
    <property type="component" value="Unassembled WGS sequence"/>
</dbReference>
<dbReference type="GO" id="GO:0051536">
    <property type="term" value="F:iron-sulfur cluster binding"/>
    <property type="evidence" value="ECO:0007669"/>
    <property type="project" value="UniProtKB-KW"/>
</dbReference>
<evidence type="ECO:0000259" key="10">
    <source>
        <dbReference type="Pfam" id="PF00266"/>
    </source>
</evidence>
<evidence type="ECO:0000256" key="5">
    <source>
        <dbReference type="ARBA" id="ARBA00022723"/>
    </source>
</evidence>
<dbReference type="Gene3D" id="3.90.1150.10">
    <property type="entry name" value="Aspartate Aminotransferase, domain 1"/>
    <property type="match status" value="1"/>
</dbReference>
<dbReference type="InterPro" id="IPR015421">
    <property type="entry name" value="PyrdxlP-dep_Trfase_major"/>
</dbReference>
<dbReference type="AlphaFoldDB" id="A0ABD2A552"/>
<dbReference type="FunFam" id="3.40.640.10:FF:000003">
    <property type="entry name" value="Cysteine desulfurase IscS"/>
    <property type="match status" value="1"/>
</dbReference>
<dbReference type="InterPro" id="IPR020578">
    <property type="entry name" value="Aminotrans_V_PyrdxlP_BS"/>
</dbReference>
<evidence type="ECO:0000256" key="2">
    <source>
        <dbReference type="ARBA" id="ARBA00006490"/>
    </source>
</evidence>
<comment type="similarity">
    <text evidence="2">Belongs to the class-V pyridoxal-phosphate-dependent aminotransferase family. NifS/IscS subfamily.</text>
</comment>
<evidence type="ECO:0000256" key="7">
    <source>
        <dbReference type="ARBA" id="ARBA00023004"/>
    </source>
</evidence>